<protein>
    <recommendedName>
        <fullName evidence="3">Clp R domain-containing protein</fullName>
    </recommendedName>
</protein>
<gene>
    <name evidence="4" type="ORF">YBN1229_v1_0117</name>
</gene>
<evidence type="ECO:0000256" key="1">
    <source>
        <dbReference type="ARBA" id="ARBA00008675"/>
    </source>
</evidence>
<dbReference type="KEGG" id="fiy:BN1229_v1_0117"/>
<organism evidence="4 5">
    <name type="scientific">Candidatus Filomicrobium marinum</name>
    <dbReference type="NCBI Taxonomy" id="1608628"/>
    <lineage>
        <taxon>Bacteria</taxon>
        <taxon>Pseudomonadati</taxon>
        <taxon>Pseudomonadota</taxon>
        <taxon>Alphaproteobacteria</taxon>
        <taxon>Hyphomicrobiales</taxon>
        <taxon>Hyphomicrobiaceae</taxon>
        <taxon>Filomicrobium</taxon>
    </lineage>
</organism>
<evidence type="ECO:0000313" key="5">
    <source>
        <dbReference type="Proteomes" id="UP000033187"/>
    </source>
</evidence>
<feature type="region of interest" description="Disordered" evidence="2">
    <location>
        <begin position="187"/>
        <end position="216"/>
    </location>
</feature>
<keyword evidence="5" id="KW-1185">Reference proteome</keyword>
<proteinExistence type="inferred from homology"/>
<dbReference type="EMBL" id="LN829119">
    <property type="protein sequence ID" value="CPR14898.1"/>
    <property type="molecule type" value="Genomic_DNA"/>
</dbReference>
<name>A0A0D6J9M0_9HYPH</name>
<feature type="domain" description="Clp R" evidence="3">
    <location>
        <begin position="57"/>
        <end position="143"/>
    </location>
</feature>
<dbReference type="InterPro" id="IPR004176">
    <property type="entry name" value="Clp_R_N"/>
</dbReference>
<dbReference type="Proteomes" id="UP000033187">
    <property type="component" value="Chromosome 1"/>
</dbReference>
<accession>A0A0D6J9M0</accession>
<reference evidence="5" key="1">
    <citation type="submission" date="2015-02" db="EMBL/GenBank/DDBJ databases">
        <authorList>
            <person name="Chooi Y.-H."/>
        </authorList>
    </citation>
    <scope>NUCLEOTIDE SEQUENCE [LARGE SCALE GENOMIC DNA]</scope>
    <source>
        <strain evidence="5">strain Y</strain>
    </source>
</reference>
<dbReference type="InterPro" id="IPR036628">
    <property type="entry name" value="Clp_N_dom_sf"/>
</dbReference>
<feature type="region of interest" description="Disordered" evidence="2">
    <location>
        <begin position="14"/>
        <end position="36"/>
    </location>
</feature>
<dbReference type="AlphaFoldDB" id="A0A0D6J9M0"/>
<evidence type="ECO:0000313" key="4">
    <source>
        <dbReference type="EMBL" id="CPR14898.1"/>
    </source>
</evidence>
<dbReference type="KEGG" id="fil:BN1229_v1_0114"/>
<dbReference type="Pfam" id="PF02861">
    <property type="entry name" value="Clp_N"/>
    <property type="match status" value="1"/>
</dbReference>
<dbReference type="RefSeq" id="WP_046475373.1">
    <property type="nucleotide sequence ID" value="NZ_LN829118.1"/>
</dbReference>
<evidence type="ECO:0000259" key="3">
    <source>
        <dbReference type="Pfam" id="PF02861"/>
    </source>
</evidence>
<comment type="similarity">
    <text evidence="1">Belongs to the ClpA/ClpB family.</text>
</comment>
<dbReference type="Gene3D" id="1.10.1780.10">
    <property type="entry name" value="Clp, N-terminal domain"/>
    <property type="match status" value="1"/>
</dbReference>
<dbReference type="SUPFAM" id="SSF81923">
    <property type="entry name" value="Double Clp-N motif"/>
    <property type="match status" value="1"/>
</dbReference>
<dbReference type="OrthoDB" id="7927633at2"/>
<evidence type="ECO:0000256" key="2">
    <source>
        <dbReference type="SAM" id="MobiDB-lite"/>
    </source>
</evidence>
<sequence length="562" mass="62550">MGYRGEDLDLRTTRTWSGRGEGDSDTAGPDAILDPLASPPDGHGPIWVDDLLLTCCNHAYEIALAHRSGEVRIEHLLYALTRVEEAAEVLESYRIRVASLRRECGIVIAVELPVGLDGEDSAPRRQPALEDALRTAAHLAFRRKSPAGVADLLQVFVDLRPDLPGLDLLHRFSLVNNRDYYRSRSSAFEPDYNDYSTPRERPRRPARPSYPDEHFPSASAVRYNIPQPLNDNTQNARLDALVRMIQTLSDDLAKDRDNLTSTFKKLQRDLGNPPTSGASSTVIESIFEKIATRLDALEQVVREETGESGRSLAAVSARLASVENRIADNRDTGVDLGPIEDRLGEIESAFLSLSSDTDTATRIDALEATLVAKLSEAEERANAATNTQLEARAHVLSVIESSLAGLTTSREAAQALREKNAQRLEAIETLLSRQTQPIDDTRQADLLKLDEVHQAIMTLNENQHTLAMAIQAFRSASVEHVQAIETRLARIDASNEAPVAQLHRMSQRVDDLHRAALERDHRRNRFWYWLFGTNDWLAASWPNPVKQTEEELRAIKDSASST</sequence>